<comment type="function">
    <text evidence="2">Catalyzes the formation of N(4)-acetylcytidine (ac(4)C) at the wobble position of elongator tRNA(Met), using acetate and ATP as substrates. First activates an acetate ion to form acetyladenylate (Ac-AMP) and then transfers the acetyl group to tRNA to form ac(4)C34.</text>
</comment>
<dbReference type="InterPro" id="IPR014729">
    <property type="entry name" value="Rossmann-like_a/b/a_fold"/>
</dbReference>
<comment type="catalytic activity">
    <reaction evidence="2">
        <text>cytidine(34) in elongator tRNA(Met) + acetate + ATP = N(4)-acetylcytidine(34) in elongator tRNA(Met) + AMP + diphosphate</text>
        <dbReference type="Rhea" id="RHEA:58144"/>
        <dbReference type="Rhea" id="RHEA-COMP:10693"/>
        <dbReference type="Rhea" id="RHEA-COMP:10694"/>
        <dbReference type="ChEBI" id="CHEBI:30089"/>
        <dbReference type="ChEBI" id="CHEBI:30616"/>
        <dbReference type="ChEBI" id="CHEBI:33019"/>
        <dbReference type="ChEBI" id="CHEBI:74900"/>
        <dbReference type="ChEBI" id="CHEBI:82748"/>
        <dbReference type="ChEBI" id="CHEBI:456215"/>
    </reaction>
</comment>
<dbReference type="EMBL" id="BQKV01000041">
    <property type="protein sequence ID" value="GJN64727.1"/>
    <property type="molecule type" value="Genomic_DNA"/>
</dbReference>
<evidence type="ECO:0000313" key="3">
    <source>
        <dbReference type="EMBL" id="GJN64727.1"/>
    </source>
</evidence>
<dbReference type="RefSeq" id="WP_238316915.1">
    <property type="nucleotide sequence ID" value="NZ_BQKV01000041.1"/>
</dbReference>
<comment type="caution">
    <text evidence="3">The sequence shown here is derived from an EMBL/GenBank/DDBJ whole genome shotgun (WGS) entry which is preliminary data.</text>
</comment>
<name>A0AA37MYP0_9FIRM</name>
<dbReference type="PANTHER" id="PTHR37825">
    <property type="entry name" value="TRNA(MET) CYTIDINE ACETATE LIGASE"/>
    <property type="match status" value="1"/>
</dbReference>
<sequence>MKFAGIIAEYNPFHAGHAWQLARARALGAQRVAVALSCGLTQRGSLPLLPEPVRVRAALEAGADLVFALPAPFACAGAETFARAGVRLLAAAGCDTLIFGAETPDPALLMEAARLLLSEEYRAALKIQLAGPARNFAAARQAAVETLCPGAGLADLLDRPNNNLAAEYCKAILEQGAALEILPLPRQGADHGAETPGPVYASASALRNLWARQGPEALAPYVPAEALALYREAHAQGLDTDPRAESLAVLSRLRARAGLPGGFSGVRGLSEGLEHRLTEAIRTATTLEGLWDQLTTVRYPRARMRRLCTDAALNYGGPGAAEGWLAFPELPPYLHLLGGRREALPLLKNAALPAGHSLARLARVNAACGEMAAAQAAAADLGALCRRAPGPMGLAWTQPPLLL</sequence>
<dbReference type="HAMAP" id="MF_01539">
    <property type="entry name" value="TmcAL"/>
    <property type="match status" value="1"/>
</dbReference>
<feature type="binding site" evidence="2">
    <location>
        <position position="186"/>
    </location>
    <ligand>
        <name>ATP</name>
        <dbReference type="ChEBI" id="CHEBI:30616"/>
    </ligand>
</feature>
<dbReference type="AlphaFoldDB" id="A0AA37MYP0"/>
<keyword evidence="2" id="KW-0963">Cytoplasm</keyword>
<comment type="subcellular location">
    <subcellularLocation>
        <location evidence="2">Cytoplasm</location>
    </subcellularLocation>
</comment>
<feature type="binding site" evidence="2">
    <location>
        <position position="100"/>
    </location>
    <ligand>
        <name>ATP</name>
        <dbReference type="ChEBI" id="CHEBI:30616"/>
    </ligand>
</feature>
<dbReference type="EC" id="6.3.4.-" evidence="2"/>
<dbReference type="GO" id="GO:0005524">
    <property type="term" value="F:ATP binding"/>
    <property type="evidence" value="ECO:0007669"/>
    <property type="project" value="UniProtKB-KW"/>
</dbReference>
<comment type="caution">
    <text evidence="2">Lacks conserved residue(s) required for the propagation of feature annotation.</text>
</comment>
<protein>
    <recommendedName>
        <fullName evidence="2">tRNA(Met) cytidine acetate ligase</fullName>
        <ecNumber evidence="2">6.3.4.-</ecNumber>
    </recommendedName>
</protein>
<comment type="similarity">
    <text evidence="2">Belongs to the TmcAL family.</text>
</comment>
<keyword evidence="1 2" id="KW-0819">tRNA processing</keyword>
<proteinExistence type="inferred from homology"/>
<dbReference type="GO" id="GO:0005737">
    <property type="term" value="C:cytoplasm"/>
    <property type="evidence" value="ECO:0007669"/>
    <property type="project" value="UniProtKB-SubCell"/>
</dbReference>
<accession>A0AA37MYP0</accession>
<evidence type="ECO:0000256" key="1">
    <source>
        <dbReference type="ARBA" id="ARBA00022694"/>
    </source>
</evidence>
<dbReference type="GO" id="GO:0000049">
    <property type="term" value="F:tRNA binding"/>
    <property type="evidence" value="ECO:0007669"/>
    <property type="project" value="UniProtKB-KW"/>
</dbReference>
<dbReference type="InterPro" id="IPR008513">
    <property type="entry name" value="tRNA(Met)_cyd_acetate_ligase"/>
</dbReference>
<keyword evidence="4" id="KW-1185">Reference proteome</keyword>
<feature type="binding site" evidence="2">
    <location>
        <position position="161"/>
    </location>
    <ligand>
        <name>ATP</name>
        <dbReference type="ChEBI" id="CHEBI:30616"/>
    </ligand>
</feature>
<keyword evidence="2" id="KW-0547">Nucleotide-binding</keyword>
<dbReference type="Proteomes" id="UP001055185">
    <property type="component" value="Unassembled WGS sequence"/>
</dbReference>
<gene>
    <name evidence="2" type="primary">tmcAL</name>
    <name evidence="3" type="ORF">JCM17207_13520</name>
</gene>
<organism evidence="3 4">
    <name type="scientific">Faecalibacterium gallinarum</name>
    <dbReference type="NCBI Taxonomy" id="2903556"/>
    <lineage>
        <taxon>Bacteria</taxon>
        <taxon>Bacillati</taxon>
        <taxon>Bacillota</taxon>
        <taxon>Clostridia</taxon>
        <taxon>Eubacteriales</taxon>
        <taxon>Oscillospiraceae</taxon>
        <taxon>Faecalibacterium</taxon>
    </lineage>
</organism>
<dbReference type="SUPFAM" id="SSF52374">
    <property type="entry name" value="Nucleotidylyl transferase"/>
    <property type="match status" value="1"/>
</dbReference>
<dbReference type="GO" id="GO:0006400">
    <property type="term" value="P:tRNA modification"/>
    <property type="evidence" value="ECO:0007669"/>
    <property type="project" value="UniProtKB-UniRule"/>
</dbReference>
<dbReference type="GO" id="GO:0016879">
    <property type="term" value="F:ligase activity, forming carbon-nitrogen bonds"/>
    <property type="evidence" value="ECO:0007669"/>
    <property type="project" value="UniProtKB-UniRule"/>
</dbReference>
<dbReference type="Pfam" id="PF05636">
    <property type="entry name" value="HIGH_NTase1"/>
    <property type="match status" value="1"/>
</dbReference>
<reference evidence="3" key="1">
    <citation type="journal article" date="2022" name="Int. J. Syst. Evol. Microbiol.">
        <title>Genome-based, phenotypic and chemotaxonomic classification of Faecalibacterium strains: proposal of three novel species Faecalibacterium duncaniae sp. nov., Faecalibacterium hattorii sp. nov. and Faecalibacterium gallinarum sp. nov. .</title>
        <authorList>
            <person name="Sakamoto M."/>
            <person name="Sakurai N."/>
            <person name="Tanno H."/>
            <person name="Iino T."/>
            <person name="Ohkuma M."/>
            <person name="Endo A."/>
        </authorList>
    </citation>
    <scope>NUCLEOTIDE SEQUENCE</scope>
    <source>
        <strain evidence="3">JCM 17207</strain>
    </source>
</reference>
<feature type="binding site" evidence="2">
    <location>
        <begin position="7"/>
        <end position="20"/>
    </location>
    <ligand>
        <name>ATP</name>
        <dbReference type="ChEBI" id="CHEBI:30616"/>
    </ligand>
</feature>
<evidence type="ECO:0000256" key="2">
    <source>
        <dbReference type="HAMAP-Rule" id="MF_01539"/>
    </source>
</evidence>
<keyword evidence="2" id="KW-0694">RNA-binding</keyword>
<keyword evidence="2" id="KW-0820">tRNA-binding</keyword>
<evidence type="ECO:0000313" key="4">
    <source>
        <dbReference type="Proteomes" id="UP001055185"/>
    </source>
</evidence>
<keyword evidence="2" id="KW-0436">Ligase</keyword>
<keyword evidence="2" id="KW-0067">ATP-binding</keyword>
<dbReference type="Gene3D" id="3.40.50.620">
    <property type="entry name" value="HUPs"/>
    <property type="match status" value="1"/>
</dbReference>
<dbReference type="PANTHER" id="PTHR37825:SF1">
    <property type="entry name" value="TRNA(MET) CYTIDINE ACETATE LIGASE"/>
    <property type="match status" value="1"/>
</dbReference>